<dbReference type="InterPro" id="IPR050714">
    <property type="entry name" value="Cobalamin_biosynth_MTase"/>
</dbReference>
<proteinExistence type="predicted"/>
<dbReference type="Gene3D" id="3.40.50.150">
    <property type="entry name" value="Vaccinia Virus protein VP39"/>
    <property type="match status" value="1"/>
</dbReference>
<name>B2A0F5_NATTJ</name>
<evidence type="ECO:0000256" key="4">
    <source>
        <dbReference type="ARBA" id="ARBA00022679"/>
    </source>
</evidence>
<dbReference type="NCBIfam" id="TIGR02469">
    <property type="entry name" value="CbiT"/>
    <property type="match status" value="1"/>
</dbReference>
<dbReference type="Gene3D" id="3.30.950.10">
    <property type="entry name" value="Methyltransferase, Cobalt-precorrin-4 Transmethylase, Domain 2"/>
    <property type="match status" value="1"/>
</dbReference>
<comment type="pathway">
    <text evidence="1">Cofactor biosynthesis; adenosylcobalamin biosynthesis.</text>
</comment>
<dbReference type="Pfam" id="PF00590">
    <property type="entry name" value="TP_methylase"/>
    <property type="match status" value="1"/>
</dbReference>
<dbReference type="eggNOG" id="COG2242">
    <property type="taxonomic scope" value="Bacteria"/>
</dbReference>
<dbReference type="UniPathway" id="UPA00148"/>
<keyword evidence="3 7" id="KW-0489">Methyltransferase</keyword>
<dbReference type="PANTHER" id="PTHR43182">
    <property type="entry name" value="COBALT-PRECORRIN-6B C(15)-METHYLTRANSFERASE (DECARBOXYLATING)"/>
    <property type="match status" value="1"/>
</dbReference>
<dbReference type="InterPro" id="IPR012818">
    <property type="entry name" value="CbiE"/>
</dbReference>
<dbReference type="InterPro" id="IPR014776">
    <property type="entry name" value="4pyrrole_Mease_sub2"/>
</dbReference>
<dbReference type="SUPFAM" id="SSF53790">
    <property type="entry name" value="Tetrapyrrole methylase"/>
    <property type="match status" value="1"/>
</dbReference>
<dbReference type="STRING" id="457570.Nther_0931"/>
<dbReference type="HOGENOM" id="CLU_031955_1_2_9"/>
<protein>
    <submittedName>
        <fullName evidence="7">Precorrin-6Y C5,15-methyltransferase (Decarboxylating), CbiT subunit</fullName>
    </submittedName>
</protein>
<dbReference type="RefSeq" id="WP_012447394.1">
    <property type="nucleotide sequence ID" value="NC_010718.1"/>
</dbReference>
<evidence type="ECO:0000256" key="1">
    <source>
        <dbReference type="ARBA" id="ARBA00004953"/>
    </source>
</evidence>
<evidence type="ECO:0000313" key="8">
    <source>
        <dbReference type="Proteomes" id="UP000001683"/>
    </source>
</evidence>
<dbReference type="Proteomes" id="UP000001683">
    <property type="component" value="Chromosome"/>
</dbReference>
<evidence type="ECO:0000259" key="6">
    <source>
        <dbReference type="Pfam" id="PF00590"/>
    </source>
</evidence>
<dbReference type="InterPro" id="IPR014777">
    <property type="entry name" value="4pyrrole_Mease_sub1"/>
</dbReference>
<dbReference type="SUPFAM" id="SSF53335">
    <property type="entry name" value="S-adenosyl-L-methionine-dependent methyltransferases"/>
    <property type="match status" value="1"/>
</dbReference>
<dbReference type="eggNOG" id="COG2241">
    <property type="taxonomic scope" value="Bacteria"/>
</dbReference>
<keyword evidence="5" id="KW-0949">S-adenosyl-L-methionine</keyword>
<dbReference type="Gene3D" id="3.40.1010.10">
    <property type="entry name" value="Cobalt-precorrin-4 Transmethylase, Domain 1"/>
    <property type="match status" value="1"/>
</dbReference>
<dbReference type="InterPro" id="IPR035996">
    <property type="entry name" value="4pyrrol_Methylase_sf"/>
</dbReference>
<evidence type="ECO:0000313" key="7">
    <source>
        <dbReference type="EMBL" id="ACB84516.1"/>
    </source>
</evidence>
<dbReference type="CDD" id="cd11644">
    <property type="entry name" value="Precorrin-6Y-MT"/>
    <property type="match status" value="1"/>
</dbReference>
<evidence type="ECO:0000256" key="3">
    <source>
        <dbReference type="ARBA" id="ARBA00022603"/>
    </source>
</evidence>
<dbReference type="GO" id="GO:0008276">
    <property type="term" value="F:protein methyltransferase activity"/>
    <property type="evidence" value="ECO:0007669"/>
    <property type="project" value="InterPro"/>
</dbReference>
<dbReference type="GO" id="GO:0032259">
    <property type="term" value="P:methylation"/>
    <property type="evidence" value="ECO:0007669"/>
    <property type="project" value="UniProtKB-KW"/>
</dbReference>
<keyword evidence="2" id="KW-0169">Cobalamin biosynthesis</keyword>
<dbReference type="GO" id="GO:0009236">
    <property type="term" value="P:cobalamin biosynthetic process"/>
    <property type="evidence" value="ECO:0007669"/>
    <property type="project" value="UniProtKB-UniPathway"/>
</dbReference>
<sequence>MGKIIIVGIGPGSKSYLTEQGKNYILNASILVGSQPALKLSRVLGAQPNKTYDYSLGMDSILAKIDSCLQEDRTVTVLVSGDPGYYSLCSLIKNKFSQDKIKIVPGISSLQLGLSKIQENWNDVDSISLHGRKNNLENCLLLMKSCDKLAILLGGDVDTHLFGEYICLNDSNFKKRKVTVLANLSWDSEQVFETTIEQLSNYPPYENCILFTNRESGEAGDCNSTKVSFSDKEIIKRNVPRTKEEIRAVLVSKMNLYRGAVVWDIGAGTGAISLECSSMVGPQGKVCAVERSTEALEVIKENKSKFQRNNIEIVAGEAPGVLGELPPPDRVIVGGSSGQLTPILNYLNQLESFTGPVVISTVALESFYTAWEFFENQRGWELEIKQIQVNYMKTLNDNISIWAGQNPISILIATKFSNSSTIL</sequence>
<dbReference type="OrthoDB" id="9780707at2"/>
<reference evidence="7 8" key="1">
    <citation type="submission" date="2008-04" db="EMBL/GenBank/DDBJ databases">
        <title>Complete sequence of chromosome of Natranaerobius thermophilus JW/NM-WN-LF.</title>
        <authorList>
            <consortium name="US DOE Joint Genome Institute"/>
            <person name="Copeland A."/>
            <person name="Lucas S."/>
            <person name="Lapidus A."/>
            <person name="Glavina del Rio T."/>
            <person name="Dalin E."/>
            <person name="Tice H."/>
            <person name="Bruce D."/>
            <person name="Goodwin L."/>
            <person name="Pitluck S."/>
            <person name="Chertkov O."/>
            <person name="Brettin T."/>
            <person name="Detter J.C."/>
            <person name="Han C."/>
            <person name="Kuske C.R."/>
            <person name="Schmutz J."/>
            <person name="Larimer F."/>
            <person name="Land M."/>
            <person name="Hauser L."/>
            <person name="Kyrpides N."/>
            <person name="Lykidis A."/>
            <person name="Mesbah N.M."/>
            <person name="Wiegel J."/>
        </authorList>
    </citation>
    <scope>NUCLEOTIDE SEQUENCE [LARGE SCALE GENOMIC DNA]</scope>
    <source>
        <strain evidence="8">ATCC BAA-1301 / DSM 18059 / JW/NM-WN-LF</strain>
    </source>
</reference>
<dbReference type="CDD" id="cd02440">
    <property type="entry name" value="AdoMet_MTases"/>
    <property type="match status" value="1"/>
</dbReference>
<dbReference type="InterPro" id="IPR000878">
    <property type="entry name" value="4pyrrol_Mease"/>
</dbReference>
<evidence type="ECO:0000256" key="2">
    <source>
        <dbReference type="ARBA" id="ARBA00022573"/>
    </source>
</evidence>
<dbReference type="AlphaFoldDB" id="B2A0F5"/>
<dbReference type="InterPro" id="IPR014008">
    <property type="entry name" value="Cbl_synth_MTase_CbiT"/>
</dbReference>
<dbReference type="KEGG" id="nth:Nther_0931"/>
<dbReference type="InParanoid" id="B2A0F5"/>
<accession>B2A0F5</accession>
<keyword evidence="8" id="KW-1185">Reference proteome</keyword>
<dbReference type="Pfam" id="PF01135">
    <property type="entry name" value="PCMT"/>
    <property type="match status" value="1"/>
</dbReference>
<dbReference type="InterPro" id="IPR029063">
    <property type="entry name" value="SAM-dependent_MTases_sf"/>
</dbReference>
<evidence type="ECO:0000256" key="5">
    <source>
        <dbReference type="ARBA" id="ARBA00022691"/>
    </source>
</evidence>
<dbReference type="PANTHER" id="PTHR43182:SF1">
    <property type="entry name" value="COBALT-PRECORRIN-7 C(5)-METHYLTRANSFERASE"/>
    <property type="match status" value="1"/>
</dbReference>
<gene>
    <name evidence="7" type="ordered locus">Nther_0931</name>
</gene>
<feature type="domain" description="Tetrapyrrole methylase" evidence="6">
    <location>
        <begin position="3"/>
        <end position="199"/>
    </location>
</feature>
<dbReference type="EMBL" id="CP001034">
    <property type="protein sequence ID" value="ACB84516.1"/>
    <property type="molecule type" value="Genomic_DNA"/>
</dbReference>
<reference evidence="7 8" key="2">
    <citation type="journal article" date="2011" name="J. Bacteriol.">
        <title>Complete genome sequence of the anaerobic, halophilic alkalithermophile Natranaerobius thermophilus JW/NM-WN-LF.</title>
        <authorList>
            <person name="Zhao B."/>
            <person name="Mesbah N.M."/>
            <person name="Dalin E."/>
            <person name="Goodwin L."/>
            <person name="Nolan M."/>
            <person name="Pitluck S."/>
            <person name="Chertkov O."/>
            <person name="Brettin T.S."/>
            <person name="Han J."/>
            <person name="Larimer F.W."/>
            <person name="Land M.L."/>
            <person name="Hauser L."/>
            <person name="Kyrpides N."/>
            <person name="Wiegel J."/>
        </authorList>
    </citation>
    <scope>NUCLEOTIDE SEQUENCE [LARGE SCALE GENOMIC DNA]</scope>
    <source>
        <strain evidence="8">ATCC BAA-1301 / DSM 18059 / JW/NM-WN-LF</strain>
    </source>
</reference>
<organism evidence="7 8">
    <name type="scientific">Natranaerobius thermophilus (strain ATCC BAA-1301 / DSM 18059 / JW/NM-WN-LF)</name>
    <dbReference type="NCBI Taxonomy" id="457570"/>
    <lineage>
        <taxon>Bacteria</taxon>
        <taxon>Bacillati</taxon>
        <taxon>Bacillota</taxon>
        <taxon>Clostridia</taxon>
        <taxon>Natranaerobiales</taxon>
        <taxon>Natranaerobiaceae</taxon>
        <taxon>Natranaerobius</taxon>
    </lineage>
</organism>
<keyword evidence="4 7" id="KW-0808">Transferase</keyword>
<dbReference type="NCBIfam" id="TIGR02467">
    <property type="entry name" value="CbiE"/>
    <property type="match status" value="1"/>
</dbReference>